<feature type="domain" description="A to I editase" evidence="2">
    <location>
        <begin position="68"/>
        <end position="412"/>
    </location>
</feature>
<dbReference type="GO" id="GO:0003723">
    <property type="term" value="F:RNA binding"/>
    <property type="evidence" value="ECO:0007669"/>
    <property type="project" value="InterPro"/>
</dbReference>
<gene>
    <name evidence="3" type="ORF">RHSIM_Rhsim07G0017300</name>
</gene>
<proteinExistence type="predicted"/>
<sequence>MGSRSESSSSYPPIPAPVPEKEWGEKVSEAVISVYKSLPKKGKPQGREVTVLAAFLVSSPSQELQVVSLGTGTKCIGRSLLSPRGDIVHDSHAEIIARRALLRFFYAEIQSLTNTSHKLQCTNCNTPLEGDDVVNSIFCLDPECPGQGKYIIRSGWKLHLYISQLPCGDASICSQLSPLVHTFLKEGVSPSLRSKFDSSDDFIEASTRMNGDRAKVIGMVQRKPGRGDTTLSVSCSDKIARWNVVGVQGALLSYFLQPVYLSSITVGQIRYTSEPIPIVDYLGRALYERIQPLSTQLRSPFQVNKVPLFYEAPIPPKDFQHSETAVTTLTCGYSLCWNKSGLLEVILGTTGRKQGTSAKGAMYPSTESSLCKKRLLELFWSLKHEFSADCPMHLVSYKEMKHEKERRKASKNDPLAGLWISKTTAQRHPTTVEEERLNKYCTLDHLLPLTRGLCLFPLDSLYLRHWKETGITRDMVESARKFAYFRLIILDGKAYVDKYKKSIQTRDVFTVWGIVQLLRWYPGRLPDLELMFDTGDRPVVRSKDYRGPNAGPPPLFRYCSDWASLDIVFPDWSFWGWAETNIKPWRHLSKDIKEGNKRIQWEDRVPLAYWKGNPNVHKTRQDLLRCNVSDQHNWNAVLYIQDWIKASTEGYKQSNLEDQCTHRYKIYIEGWAWSVSEKYILACNSQTLYVTPNFHDFLIRGMVPQQHYWPIRENNKCKSLKFAVEWGNNHTAKAKAIGEAGSNYILEDTKMENVYDYMFHLLNEYAKLLKYKPSVPKTAIELCPEVMACPTDSVWRRFMDDSLEETPNDVPPCALSPPYDPQVLKAFVEDKVRSTKQVEMWEKEYWDKQDIQKQ</sequence>
<dbReference type="Pfam" id="PF05686">
    <property type="entry name" value="Glyco_transf_90"/>
    <property type="match status" value="1"/>
</dbReference>
<dbReference type="OrthoDB" id="202415at2759"/>
<dbReference type="PROSITE" id="PS50141">
    <property type="entry name" value="A_DEAMIN_EDITASE"/>
    <property type="match status" value="1"/>
</dbReference>
<dbReference type="GO" id="GO:0006396">
    <property type="term" value="P:RNA processing"/>
    <property type="evidence" value="ECO:0007669"/>
    <property type="project" value="InterPro"/>
</dbReference>
<dbReference type="Proteomes" id="UP000626092">
    <property type="component" value="Unassembled WGS sequence"/>
</dbReference>
<reference evidence="3" key="1">
    <citation type="submission" date="2019-11" db="EMBL/GenBank/DDBJ databases">
        <authorList>
            <person name="Liu Y."/>
            <person name="Hou J."/>
            <person name="Li T.-Q."/>
            <person name="Guan C.-H."/>
            <person name="Wu X."/>
            <person name="Wu H.-Z."/>
            <person name="Ling F."/>
            <person name="Zhang R."/>
            <person name="Shi X.-G."/>
            <person name="Ren J.-P."/>
            <person name="Chen E.-F."/>
            <person name="Sun J.-M."/>
        </authorList>
    </citation>
    <scope>NUCLEOTIDE SEQUENCE</scope>
    <source>
        <strain evidence="3">Adult_tree_wgs_1</strain>
        <tissue evidence="3">Leaves</tissue>
    </source>
</reference>
<keyword evidence="4" id="KW-1185">Reference proteome</keyword>
<dbReference type="SMART" id="SM00552">
    <property type="entry name" value="ADEAMc"/>
    <property type="match status" value="1"/>
</dbReference>
<dbReference type="Pfam" id="PF02137">
    <property type="entry name" value="A_deamin"/>
    <property type="match status" value="1"/>
</dbReference>
<feature type="region of interest" description="Disordered" evidence="1">
    <location>
        <begin position="1"/>
        <end position="24"/>
    </location>
</feature>
<dbReference type="GO" id="GO:0004000">
    <property type="term" value="F:adenosine deaminase activity"/>
    <property type="evidence" value="ECO:0007669"/>
    <property type="project" value="InterPro"/>
</dbReference>
<feature type="compositionally biased region" description="Low complexity" evidence="1">
    <location>
        <begin position="1"/>
        <end position="11"/>
    </location>
</feature>
<dbReference type="InterPro" id="IPR051091">
    <property type="entry name" value="O-Glucosyltr/Glycosyltrsf_90"/>
</dbReference>
<dbReference type="EMBL" id="WJXA01000007">
    <property type="protein sequence ID" value="KAF7139331.1"/>
    <property type="molecule type" value="Genomic_DNA"/>
</dbReference>
<dbReference type="PANTHER" id="PTHR12203">
    <property type="entry name" value="KDEL LYS-ASP-GLU-LEU CONTAINING - RELATED"/>
    <property type="match status" value="1"/>
</dbReference>
<dbReference type="SMART" id="SM00672">
    <property type="entry name" value="CAP10"/>
    <property type="match status" value="1"/>
</dbReference>
<evidence type="ECO:0000259" key="2">
    <source>
        <dbReference type="PROSITE" id="PS50141"/>
    </source>
</evidence>
<organism evidence="3 4">
    <name type="scientific">Rhododendron simsii</name>
    <name type="common">Sims's rhododendron</name>
    <dbReference type="NCBI Taxonomy" id="118357"/>
    <lineage>
        <taxon>Eukaryota</taxon>
        <taxon>Viridiplantae</taxon>
        <taxon>Streptophyta</taxon>
        <taxon>Embryophyta</taxon>
        <taxon>Tracheophyta</taxon>
        <taxon>Spermatophyta</taxon>
        <taxon>Magnoliopsida</taxon>
        <taxon>eudicotyledons</taxon>
        <taxon>Gunneridae</taxon>
        <taxon>Pentapetalae</taxon>
        <taxon>asterids</taxon>
        <taxon>Ericales</taxon>
        <taxon>Ericaceae</taxon>
        <taxon>Ericoideae</taxon>
        <taxon>Rhodoreae</taxon>
        <taxon>Rhododendron</taxon>
    </lineage>
</organism>
<evidence type="ECO:0000256" key="1">
    <source>
        <dbReference type="SAM" id="MobiDB-lite"/>
    </source>
</evidence>
<comment type="caution">
    <text evidence="3">The sequence shown here is derived from an EMBL/GenBank/DDBJ whole genome shotgun (WGS) entry which is preliminary data.</text>
</comment>
<evidence type="ECO:0000313" key="4">
    <source>
        <dbReference type="Proteomes" id="UP000626092"/>
    </source>
</evidence>
<accession>A0A834GU93</accession>
<evidence type="ECO:0000313" key="3">
    <source>
        <dbReference type="EMBL" id="KAF7139331.1"/>
    </source>
</evidence>
<dbReference type="InterPro" id="IPR002466">
    <property type="entry name" value="A_deamin"/>
</dbReference>
<dbReference type="AlphaFoldDB" id="A0A834GU93"/>
<name>A0A834GU93_RHOSS</name>
<dbReference type="PANTHER" id="PTHR12203:SF74">
    <property type="entry name" value="GLYCOSYLTRANSFERASE"/>
    <property type="match status" value="1"/>
</dbReference>
<dbReference type="InterPro" id="IPR006598">
    <property type="entry name" value="CAP10"/>
</dbReference>
<protein>
    <recommendedName>
        <fullName evidence="2">A to I editase domain-containing protein</fullName>
    </recommendedName>
</protein>